<reference evidence="1 2" key="1">
    <citation type="submission" date="2020-03" db="EMBL/GenBank/DDBJ databases">
        <title>Genomic Encyclopedia of Type Strains, Phase IV (KMG-IV): sequencing the most valuable type-strain genomes for metagenomic binning, comparative biology and taxonomic classification.</title>
        <authorList>
            <person name="Goeker M."/>
        </authorList>
    </citation>
    <scope>NUCLEOTIDE SEQUENCE [LARGE SCALE GENOMIC DNA]</scope>
    <source>
        <strain evidence="1 2">DSM 27651</strain>
    </source>
</reference>
<proteinExistence type="predicted"/>
<dbReference type="GO" id="GO:0016740">
    <property type="term" value="F:transferase activity"/>
    <property type="evidence" value="ECO:0007669"/>
    <property type="project" value="UniProtKB-KW"/>
</dbReference>
<accession>A0ABX0XJF8</accession>
<gene>
    <name evidence="1" type="ORF">GGR88_000938</name>
</gene>
<dbReference type="RefSeq" id="WP_342449717.1">
    <property type="nucleotide sequence ID" value="NZ_JAATJE010000001.1"/>
</dbReference>
<dbReference type="EC" id="2.5.1.32" evidence="1"/>
<dbReference type="Proteomes" id="UP000734218">
    <property type="component" value="Unassembled WGS sequence"/>
</dbReference>
<evidence type="ECO:0000313" key="1">
    <source>
        <dbReference type="EMBL" id="NJC33464.1"/>
    </source>
</evidence>
<keyword evidence="1" id="KW-0808">Transferase</keyword>
<dbReference type="Pfam" id="PF00494">
    <property type="entry name" value="SQS_PSY"/>
    <property type="match status" value="1"/>
</dbReference>
<sequence length="229" mass="24081">MALTGLDSKAAPLALADPERAIAVTYAPAAARSTLAALFALDERLAGVLRTTSQPLIGQMRLTWWHEALAALSAGAAPPPEPVLVALAELDPDRTASLTRIVEGWEALLDEPLTLDAIRVHAVERGETLFAVAAPLCGIVADDGIRAAGRGWALADVARHLSDRTLAEQASAAAGEAMRAAPRRWPRRARPLGMLARLARQDAAGAPAAPPASRRRVASMLWHALTGRA</sequence>
<dbReference type="InterPro" id="IPR002060">
    <property type="entry name" value="Squ/phyt_synthse"/>
</dbReference>
<keyword evidence="2" id="KW-1185">Reference proteome</keyword>
<organism evidence="1 2">
    <name type="scientific">Sphingomonas jejuensis</name>
    <dbReference type="NCBI Taxonomy" id="904715"/>
    <lineage>
        <taxon>Bacteria</taxon>
        <taxon>Pseudomonadati</taxon>
        <taxon>Pseudomonadota</taxon>
        <taxon>Alphaproteobacteria</taxon>
        <taxon>Sphingomonadales</taxon>
        <taxon>Sphingomonadaceae</taxon>
        <taxon>Sphingomonas</taxon>
    </lineage>
</organism>
<comment type="caution">
    <text evidence="1">The sequence shown here is derived from an EMBL/GenBank/DDBJ whole genome shotgun (WGS) entry which is preliminary data.</text>
</comment>
<name>A0ABX0XJF8_9SPHN</name>
<evidence type="ECO:0000313" key="2">
    <source>
        <dbReference type="Proteomes" id="UP000734218"/>
    </source>
</evidence>
<protein>
    <submittedName>
        <fullName evidence="1">Phytoene synthase</fullName>
        <ecNumber evidence="1">2.5.1.32</ecNumber>
    </submittedName>
</protein>
<dbReference type="EMBL" id="JAATJE010000001">
    <property type="protein sequence ID" value="NJC33464.1"/>
    <property type="molecule type" value="Genomic_DNA"/>
</dbReference>
<dbReference type="InterPro" id="IPR008949">
    <property type="entry name" value="Isoprenoid_synthase_dom_sf"/>
</dbReference>
<dbReference type="SUPFAM" id="SSF48576">
    <property type="entry name" value="Terpenoid synthases"/>
    <property type="match status" value="1"/>
</dbReference>